<evidence type="ECO:0000313" key="1">
    <source>
        <dbReference type="EMBL" id="EUC27745.1"/>
    </source>
</evidence>
<dbReference type="OrthoDB" id="3798760at2759"/>
<dbReference type="HOGENOM" id="CLU_2108620_0_0_1"/>
<name>W6XR09_COCC2</name>
<organism evidence="1 2">
    <name type="scientific">Cochliobolus carbonum (strain 26-R-13)</name>
    <name type="common">Maize leaf spot fungus</name>
    <name type="synonym">Bipolaris zeicola</name>
    <dbReference type="NCBI Taxonomy" id="930089"/>
    <lineage>
        <taxon>Eukaryota</taxon>
        <taxon>Fungi</taxon>
        <taxon>Dikarya</taxon>
        <taxon>Ascomycota</taxon>
        <taxon>Pezizomycotina</taxon>
        <taxon>Dothideomycetes</taxon>
        <taxon>Pleosporomycetidae</taxon>
        <taxon>Pleosporales</taxon>
        <taxon>Pleosporineae</taxon>
        <taxon>Pleosporaceae</taxon>
        <taxon>Bipolaris</taxon>
    </lineage>
</organism>
<dbReference type="GeneID" id="19144192"/>
<reference evidence="1 2" key="1">
    <citation type="journal article" date="2013" name="PLoS Genet.">
        <title>Comparative genome structure, secondary metabolite, and effector coding capacity across Cochliobolus pathogens.</title>
        <authorList>
            <person name="Condon B.J."/>
            <person name="Leng Y."/>
            <person name="Wu D."/>
            <person name="Bushley K.E."/>
            <person name="Ohm R.A."/>
            <person name="Otillar R."/>
            <person name="Martin J."/>
            <person name="Schackwitz W."/>
            <person name="Grimwood J."/>
            <person name="MohdZainudin N."/>
            <person name="Xue C."/>
            <person name="Wang R."/>
            <person name="Manning V.A."/>
            <person name="Dhillon B."/>
            <person name="Tu Z.J."/>
            <person name="Steffenson B.J."/>
            <person name="Salamov A."/>
            <person name="Sun H."/>
            <person name="Lowry S."/>
            <person name="LaButti K."/>
            <person name="Han J."/>
            <person name="Copeland A."/>
            <person name="Lindquist E."/>
            <person name="Barry K."/>
            <person name="Schmutz J."/>
            <person name="Baker S.E."/>
            <person name="Ciuffetti L.M."/>
            <person name="Grigoriev I.V."/>
            <person name="Zhong S."/>
            <person name="Turgeon B.G."/>
        </authorList>
    </citation>
    <scope>NUCLEOTIDE SEQUENCE [LARGE SCALE GENOMIC DNA]</scope>
    <source>
        <strain evidence="1 2">26-R-13</strain>
    </source>
</reference>
<dbReference type="RefSeq" id="XP_007717946.1">
    <property type="nucleotide sequence ID" value="XM_007719756.1"/>
</dbReference>
<protein>
    <submittedName>
        <fullName evidence="1">Uncharacterized protein</fullName>
    </submittedName>
</protein>
<dbReference type="KEGG" id="bze:COCCADRAFT_110882"/>
<sequence length="115" mass="13943">MLTYLPTYRVLICREHHYAIHSLWRPVKAQTFFRERRYVRYFVVQEQQEPQAQAQAQNRSQPRIVEQTEAERHQQRLASLSYKWDIVASRDSQAIERVAEEASARDYTGWFKRTR</sequence>
<dbReference type="EMBL" id="KI964882">
    <property type="protein sequence ID" value="EUC27745.1"/>
    <property type="molecule type" value="Genomic_DNA"/>
</dbReference>
<dbReference type="AlphaFoldDB" id="W6XR09"/>
<gene>
    <name evidence="1" type="ORF">COCCADRAFT_110882</name>
</gene>
<accession>W6XR09</accession>
<dbReference type="Proteomes" id="UP000053841">
    <property type="component" value="Unassembled WGS sequence"/>
</dbReference>
<proteinExistence type="predicted"/>
<keyword evidence="2" id="KW-1185">Reference proteome</keyword>
<evidence type="ECO:0000313" key="2">
    <source>
        <dbReference type="Proteomes" id="UP000053841"/>
    </source>
</evidence>